<dbReference type="RefSeq" id="WP_345045524.1">
    <property type="nucleotide sequence ID" value="NZ_BAAAYL010000003.1"/>
</dbReference>
<accession>A0ABP6SNR1</accession>
<reference evidence="2" key="1">
    <citation type="journal article" date="2019" name="Int. J. Syst. Evol. Microbiol.">
        <title>The Global Catalogue of Microorganisms (GCM) 10K type strain sequencing project: providing services to taxonomists for standard genome sequencing and annotation.</title>
        <authorList>
            <consortium name="The Broad Institute Genomics Platform"/>
            <consortium name="The Broad Institute Genome Sequencing Center for Infectious Disease"/>
            <person name="Wu L."/>
            <person name="Ma J."/>
        </authorList>
    </citation>
    <scope>NUCLEOTIDE SEQUENCE [LARGE SCALE GENOMIC DNA]</scope>
    <source>
        <strain evidence="2">JCM 9651</strain>
    </source>
</reference>
<gene>
    <name evidence="1" type="ORF">GCM10020367_70420</name>
</gene>
<evidence type="ECO:0000313" key="2">
    <source>
        <dbReference type="Proteomes" id="UP001499990"/>
    </source>
</evidence>
<sequence>MADVWELDSEGIEERVAFRAQVRDLVWRETKRRMRFLGFSEHEGPATPNALAPTSAAAKAVHLMYLEVATEVGDAARELAVDAATRAGRAGASYADLGDASGITRQAARKRWPEAVGTHWALYLLTGKSHPHGMAVQVLRSSSKAIETGRTAVDEGALTKDGAVGAVVINAAREAVWACYFDDGTCALEEITLPDDLQNVPAPGEEGHNDWLYRWEQHITRLL</sequence>
<evidence type="ECO:0008006" key="3">
    <source>
        <dbReference type="Google" id="ProtNLM"/>
    </source>
</evidence>
<evidence type="ECO:0000313" key="1">
    <source>
        <dbReference type="EMBL" id="GAA3380978.1"/>
    </source>
</evidence>
<name>A0ABP6SNR1_9ACTN</name>
<comment type="caution">
    <text evidence="1">The sequence shown here is derived from an EMBL/GenBank/DDBJ whole genome shotgun (WGS) entry which is preliminary data.</text>
</comment>
<organism evidence="1 2">
    <name type="scientific">Streptomyces sannanensis</name>
    <dbReference type="NCBI Taxonomy" id="285536"/>
    <lineage>
        <taxon>Bacteria</taxon>
        <taxon>Bacillati</taxon>
        <taxon>Actinomycetota</taxon>
        <taxon>Actinomycetes</taxon>
        <taxon>Kitasatosporales</taxon>
        <taxon>Streptomycetaceae</taxon>
        <taxon>Streptomyces</taxon>
    </lineage>
</organism>
<dbReference type="EMBL" id="BAAAYL010000003">
    <property type="protein sequence ID" value="GAA3380978.1"/>
    <property type="molecule type" value="Genomic_DNA"/>
</dbReference>
<keyword evidence="2" id="KW-1185">Reference proteome</keyword>
<dbReference type="Proteomes" id="UP001499990">
    <property type="component" value="Unassembled WGS sequence"/>
</dbReference>
<proteinExistence type="predicted"/>
<protein>
    <recommendedName>
        <fullName evidence="3">XRE family transcriptional regulator</fullName>
    </recommendedName>
</protein>